<reference evidence="2 3" key="1">
    <citation type="journal article" date="2020" name="Mol. Biol. Evol.">
        <title>Distinct Expression and Methylation Patterns for Genes with Different Fates following a Single Whole-Genome Duplication in Flowering Plants.</title>
        <authorList>
            <person name="Shi T."/>
            <person name="Rahmani R.S."/>
            <person name="Gugger P.F."/>
            <person name="Wang M."/>
            <person name="Li H."/>
            <person name="Zhang Y."/>
            <person name="Li Z."/>
            <person name="Wang Q."/>
            <person name="Van de Peer Y."/>
            <person name="Marchal K."/>
            <person name="Chen J."/>
        </authorList>
    </citation>
    <scope>NUCLEOTIDE SEQUENCE [LARGE SCALE GENOMIC DNA]</scope>
    <source>
        <tissue evidence="2">Leaf</tissue>
    </source>
</reference>
<dbReference type="PANTHER" id="PTHR31060">
    <property type="entry name" value="OSJNBA0011J08.25 PROTEIN-RELATED"/>
    <property type="match status" value="1"/>
</dbReference>
<gene>
    <name evidence="2" type="ORF">HUJ06_020259</name>
</gene>
<keyword evidence="3" id="KW-1185">Reference proteome</keyword>
<dbReference type="InterPro" id="IPR038920">
    <property type="entry name" value="At3g05675-like"/>
</dbReference>
<organism evidence="2 3">
    <name type="scientific">Nelumbo nucifera</name>
    <name type="common">Sacred lotus</name>
    <dbReference type="NCBI Taxonomy" id="4432"/>
    <lineage>
        <taxon>Eukaryota</taxon>
        <taxon>Viridiplantae</taxon>
        <taxon>Streptophyta</taxon>
        <taxon>Embryophyta</taxon>
        <taxon>Tracheophyta</taxon>
        <taxon>Spermatophyta</taxon>
        <taxon>Magnoliopsida</taxon>
        <taxon>Proteales</taxon>
        <taxon>Nelumbonaceae</taxon>
        <taxon>Nelumbo</taxon>
    </lineage>
</organism>
<evidence type="ECO:0000313" key="3">
    <source>
        <dbReference type="Proteomes" id="UP000607653"/>
    </source>
</evidence>
<evidence type="ECO:0000256" key="1">
    <source>
        <dbReference type="SAM" id="MobiDB-lite"/>
    </source>
</evidence>
<dbReference type="UniPathway" id="UPA00143"/>
<sequence>MMLGDPKKRQRVGGSSHLSTFSDIESPMLDDTLTEISQKPLGLHCLHVPSSSCNFKNPSNVDVILHLYLESSPFSPNPDLISSVGSINEDDIQLHLHSDILRRSKYFFALLSDRWKRKSGDDSSDDLDGILCLNLKAAHSIGSIHSHLTVLHLLYTNDFSTIIGSASCALAILPVTHELLFEDCIRACV</sequence>
<dbReference type="GO" id="GO:0016567">
    <property type="term" value="P:protein ubiquitination"/>
    <property type="evidence" value="ECO:0007669"/>
    <property type="project" value="UniProtKB-UniPathway"/>
</dbReference>
<dbReference type="PANTHER" id="PTHR31060:SF6">
    <property type="entry name" value="EXPRESSED PROTEIN"/>
    <property type="match status" value="1"/>
</dbReference>
<name>A0A822XII3_NELNU</name>
<evidence type="ECO:0000313" key="2">
    <source>
        <dbReference type="EMBL" id="DAD18796.1"/>
    </source>
</evidence>
<feature type="region of interest" description="Disordered" evidence="1">
    <location>
        <begin position="1"/>
        <end position="20"/>
    </location>
</feature>
<dbReference type="AlphaFoldDB" id="A0A822XII3"/>
<evidence type="ECO:0008006" key="4">
    <source>
        <dbReference type="Google" id="ProtNLM"/>
    </source>
</evidence>
<accession>A0A822XII3</accession>
<dbReference type="EMBL" id="DUZY01000001">
    <property type="protein sequence ID" value="DAD18796.1"/>
    <property type="molecule type" value="Genomic_DNA"/>
</dbReference>
<dbReference type="Proteomes" id="UP000607653">
    <property type="component" value="Unassembled WGS sequence"/>
</dbReference>
<protein>
    <recommendedName>
        <fullName evidence="4">BTB domain-containing protein</fullName>
    </recommendedName>
</protein>
<proteinExistence type="predicted"/>
<comment type="caution">
    <text evidence="2">The sequence shown here is derived from an EMBL/GenBank/DDBJ whole genome shotgun (WGS) entry which is preliminary data.</text>
</comment>